<organism evidence="1">
    <name type="scientific">Siphoviridae sp. ctP0x5</name>
    <dbReference type="NCBI Taxonomy" id="2827863"/>
    <lineage>
        <taxon>Viruses</taxon>
        <taxon>Duplodnaviria</taxon>
        <taxon>Heunggongvirae</taxon>
        <taxon>Uroviricota</taxon>
        <taxon>Caudoviricetes</taxon>
    </lineage>
</organism>
<proteinExistence type="predicted"/>
<sequence>MKRKYNFKWSGYKYAPETIGFFLNGKHLNLPEETRLNLAYLAICGRNKEVIEELKRIVRAEEKKPIIKGKCICFFAENSDKYYYTQQLLYNPDDIYDALRAYKEWKRYIKSKNCILDEPIAIAEGTFNPCGVNKPIETRTECNKIDLKHYRSVSIIRRSIY</sequence>
<reference evidence="1" key="1">
    <citation type="journal article" date="2021" name="Proc. Natl. Acad. Sci. U.S.A.">
        <title>A Catalog of Tens of Thousands of Viruses from Human Metagenomes Reveals Hidden Associations with Chronic Diseases.</title>
        <authorList>
            <person name="Tisza M.J."/>
            <person name="Buck C.B."/>
        </authorList>
    </citation>
    <scope>NUCLEOTIDE SEQUENCE</scope>
    <source>
        <strain evidence="1">CtP0x5</strain>
    </source>
</reference>
<dbReference type="EMBL" id="BK032818">
    <property type="protein sequence ID" value="DAF62007.1"/>
    <property type="molecule type" value="Genomic_DNA"/>
</dbReference>
<name>A0A8S5TG97_9CAUD</name>
<evidence type="ECO:0000313" key="1">
    <source>
        <dbReference type="EMBL" id="DAF62007.1"/>
    </source>
</evidence>
<accession>A0A8S5TG97</accession>
<protein>
    <submittedName>
        <fullName evidence="1">Uncharacterized protein</fullName>
    </submittedName>
</protein>